<evidence type="ECO:0000256" key="1">
    <source>
        <dbReference type="SAM" id="SignalP"/>
    </source>
</evidence>
<feature type="signal peptide" evidence="1">
    <location>
        <begin position="1"/>
        <end position="22"/>
    </location>
</feature>
<name>A0A098S3J9_9BACT</name>
<dbReference type="InterPro" id="IPR049804">
    <property type="entry name" value="Choice_anch_L"/>
</dbReference>
<evidence type="ECO:0000313" key="3">
    <source>
        <dbReference type="Proteomes" id="UP000029736"/>
    </source>
</evidence>
<feature type="chain" id="PRO_5005417644" description="Secretion system C-terminal sorting domain-containing protein" evidence="1">
    <location>
        <begin position="23"/>
        <end position="1013"/>
    </location>
</feature>
<reference evidence="2 3" key="1">
    <citation type="journal article" date="2014" name="Int. J. Syst. Evol. Microbiol.">
        <title>Phaeodactylibacter xiamenensis gen. nov., sp. nov., a member of the family Saprospiraceae isolated from the marine alga Phaeodactylum tricornutum.</title>
        <authorList>
            <person name="Chen Z.Jr."/>
            <person name="Lei X."/>
            <person name="Lai Q."/>
            <person name="Li Y."/>
            <person name="Zhang B."/>
            <person name="Zhang J."/>
            <person name="Zhang H."/>
            <person name="Yang L."/>
            <person name="Zheng W."/>
            <person name="Tian Y."/>
            <person name="Yu Z."/>
            <person name="Xu H.Jr."/>
            <person name="Zheng T."/>
        </authorList>
    </citation>
    <scope>NUCLEOTIDE SEQUENCE [LARGE SCALE GENOMIC DNA]</scope>
    <source>
        <strain evidence="2 3">KD52</strain>
    </source>
</reference>
<evidence type="ECO:0000313" key="2">
    <source>
        <dbReference type="EMBL" id="KGE85762.1"/>
    </source>
</evidence>
<gene>
    <name evidence="2" type="ORF">IX84_24260</name>
</gene>
<dbReference type="InterPro" id="IPR026444">
    <property type="entry name" value="Secre_tail"/>
</dbReference>
<dbReference type="PROSITE" id="PS00018">
    <property type="entry name" value="EF_HAND_1"/>
    <property type="match status" value="1"/>
</dbReference>
<dbReference type="RefSeq" id="WP_044226474.1">
    <property type="nucleotide sequence ID" value="NZ_JBKAGJ010000002.1"/>
</dbReference>
<accession>A0A098S3J9</accession>
<evidence type="ECO:0008006" key="4">
    <source>
        <dbReference type="Google" id="ProtNLM"/>
    </source>
</evidence>
<dbReference type="NCBIfam" id="NF038133">
    <property type="entry name" value="choice_anch_L"/>
    <property type="match status" value="1"/>
</dbReference>
<dbReference type="EMBL" id="JPOS01000083">
    <property type="protein sequence ID" value="KGE85762.1"/>
    <property type="molecule type" value="Genomic_DNA"/>
</dbReference>
<dbReference type="Pfam" id="PF17963">
    <property type="entry name" value="Big_9"/>
    <property type="match status" value="1"/>
</dbReference>
<dbReference type="OrthoDB" id="608579at2"/>
<keyword evidence="1" id="KW-0732">Signal</keyword>
<keyword evidence="3" id="KW-1185">Reference proteome</keyword>
<proteinExistence type="predicted"/>
<dbReference type="STRING" id="1524460.IX84_24260"/>
<dbReference type="NCBIfam" id="TIGR04183">
    <property type="entry name" value="Por_Secre_tail"/>
    <property type="match status" value="1"/>
</dbReference>
<organism evidence="2 3">
    <name type="scientific">Phaeodactylibacter xiamenensis</name>
    <dbReference type="NCBI Taxonomy" id="1524460"/>
    <lineage>
        <taxon>Bacteria</taxon>
        <taxon>Pseudomonadati</taxon>
        <taxon>Bacteroidota</taxon>
        <taxon>Saprospiria</taxon>
        <taxon>Saprospirales</taxon>
        <taxon>Haliscomenobacteraceae</taxon>
        <taxon>Phaeodactylibacter</taxon>
    </lineage>
</organism>
<dbReference type="Proteomes" id="UP000029736">
    <property type="component" value="Unassembled WGS sequence"/>
</dbReference>
<dbReference type="InterPro" id="IPR018247">
    <property type="entry name" value="EF_Hand_1_Ca_BS"/>
</dbReference>
<dbReference type="AlphaFoldDB" id="A0A098S3J9"/>
<protein>
    <recommendedName>
        <fullName evidence="4">Secretion system C-terminal sorting domain-containing protein</fullName>
    </recommendedName>
</protein>
<comment type="caution">
    <text evidence="2">The sequence shown here is derived from an EMBL/GenBank/DDBJ whole genome shotgun (WGS) entry which is preliminary data.</text>
</comment>
<sequence>MKMRFFTILSLLFLTGALYAQAPYTVIGSLDSTFTPVELIEDVCLGEGIEVTNIQFEGVSPAVGRFLGGSDIIGLEQGFLMTTGLAQSSGNFGGADMASFGDASFINNSNAYTEEIATISNNSTIRDVAIFRINFVPTGDTLMFRYVFASDEYPNFVCSNFNDVFGFFLEGTDPETGSSTIRNLAQIPGTELPVSINSINNGVPGGYPGSHPAWCSEEFNGSLDYANLFNQVPPFVAPSYNGFTDVLLAKADVVPCQEYQMTLVIADVGDAWWDSGIYFEANSFCSFSGSHGTTERLTITEDCAPQELEVGLSLFPEEEYPLTYTITGGATAGVGLAGIPLTGTIDEIADTWLLPVEITADSLALGADTLSIEIKGATCREKVFELTILDPLLIEGPSDAAACAGDPVTLTATHDSTLLADFDFSWSNGMTGASIEVNPPTTTTYTLTYGNAVGTCTQDYTVFVTPLESEITVSINEGQSYLFANQNLTAAGTYEEAFTAANGCDSLVQLTLLVKPIAEVLTDSIAIGQEGTLCVNTDLFQSVDSFTEACGNIQTATLLTDPTTACATYTGLQTGQDTLCFLACGNTGLCDTTYLVLSVFTNLLDAVDDYDTTAYDESKIIDVLSNDWISSTTLTDQYLVSLPETGIATLNPDGSILYEPDLSTCLQEESFSYAICNDIGCDTATVFLFLDETEGQCDLVWPGDVGNDGIVNQMDQWAIGLAYGREGIVRANASIDWVGQYALNWPSTITFAYEFNAKYGDCNGDGFITADDMEAIEQNWGLTHPLAPIVPFSFPEKEQPKSLGPVAESGGQYRIPVYLGEISQPVQDAYGLSFTLRFEPGTLTHLHFEAQEGAFHSAHSPLLNLVRVETDKAIVSIVRTNQEGVELTGYIGDLLANNPNFTISDWILLQSDGDVFALPGDVAPTAITGTHQTSLSNALALRAYPVPAQGEIFVETNEPAMATVFNTSGQLIWSAPLRTGVQRLSVADWQPGVYLLRAEGKENVAYTRILVNR</sequence>